<dbReference type="RefSeq" id="WP_377068977.1">
    <property type="nucleotide sequence ID" value="NZ_JBHSJJ010000022.1"/>
</dbReference>
<sequence length="112" mass="12985">MKKYICILVYAVCFGCSEENDLLHEYYNPAEIKQLHKLIDFTKNELSKNCSNEKTSCILGFFDQFKDLGANQDLNIPISVDKELKLLRSIDLDLFNDIWAKCKGKDTEVKTR</sequence>
<evidence type="ECO:0000313" key="1">
    <source>
        <dbReference type="EMBL" id="MFC4874789.1"/>
    </source>
</evidence>
<gene>
    <name evidence="1" type="ORF">ACFPFU_24000</name>
</gene>
<keyword evidence="2" id="KW-1185">Reference proteome</keyword>
<proteinExistence type="predicted"/>
<dbReference type="EMBL" id="JBHSJJ010000022">
    <property type="protein sequence ID" value="MFC4874789.1"/>
    <property type="molecule type" value="Genomic_DNA"/>
</dbReference>
<comment type="caution">
    <text evidence="1">The sequence shown here is derived from an EMBL/GenBank/DDBJ whole genome shotgun (WGS) entry which is preliminary data.</text>
</comment>
<accession>A0ABV9T875</accession>
<evidence type="ECO:0000313" key="2">
    <source>
        <dbReference type="Proteomes" id="UP001595818"/>
    </source>
</evidence>
<dbReference type="Proteomes" id="UP001595818">
    <property type="component" value="Unassembled WGS sequence"/>
</dbReference>
<evidence type="ECO:0008006" key="3">
    <source>
        <dbReference type="Google" id="ProtNLM"/>
    </source>
</evidence>
<name>A0ABV9T875_9BACT</name>
<organism evidence="1 2">
    <name type="scientific">Negadavirga shengliensis</name>
    <dbReference type="NCBI Taxonomy" id="1389218"/>
    <lineage>
        <taxon>Bacteria</taxon>
        <taxon>Pseudomonadati</taxon>
        <taxon>Bacteroidota</taxon>
        <taxon>Cytophagia</taxon>
        <taxon>Cytophagales</taxon>
        <taxon>Cyclobacteriaceae</taxon>
        <taxon>Negadavirga</taxon>
    </lineage>
</organism>
<reference evidence="2" key="1">
    <citation type="journal article" date="2019" name="Int. J. Syst. Evol. Microbiol.">
        <title>The Global Catalogue of Microorganisms (GCM) 10K type strain sequencing project: providing services to taxonomists for standard genome sequencing and annotation.</title>
        <authorList>
            <consortium name="The Broad Institute Genomics Platform"/>
            <consortium name="The Broad Institute Genome Sequencing Center for Infectious Disease"/>
            <person name="Wu L."/>
            <person name="Ma J."/>
        </authorList>
    </citation>
    <scope>NUCLEOTIDE SEQUENCE [LARGE SCALE GENOMIC DNA]</scope>
    <source>
        <strain evidence="2">CGMCC 4.7466</strain>
    </source>
</reference>
<protein>
    <recommendedName>
        <fullName evidence="3">Lipoprotein</fullName>
    </recommendedName>
</protein>